<sequence>MRKNRTLSHENLADYEALMEFYFKNSPDKPIHRPASSLLVTNSGFNNFRGLFNLGLFLLLITTARMALENVMKYGIIMDPSSWIRFILHTPDKYFAFGLLICSNLFVITALLLERATVRGLLGNRLSLALTIWNLICVLAFPTGVILSVDFNPLFSAPVLLVYTTLFLKLFSYAATNRWCRQSQMKEMSQNLNKIAGLVSAKTVTDSCLLNQNKAKSELEDTSYVKQRNTITNVEGEEKEASNSSESSKQTNPEKEGEQFTQGNLLLHRTVSSPTMKSRSKSIPQFSEKFDITQLRCGRLSLCGSFGYKSLTETLEHEPYDPQLSLEKRPLKPLQYISYPDNLTLRNIYYFIFAPTLCYEINFPRTLTIRKTFLVKRLFEIIFIPQLCFCLVQQWILPILKNSVIPIQQAGFSQLVERCLKLAVPNHLIWILMFYALFHSFFNFLGELLHFGDRFFYGDWWNAETVPAFWSTWNIPVHRFARRHIYVPLISAGLTRSQAAMVVFFISAVLHEFLVSVPMKMPRMWAFLAMFSQVPYAYLVNHLFPNGGTWGNIAVWITLIIGQPLVMLFYFHDFYIAHYVKSDV</sequence>
<evidence type="ECO:0000256" key="4">
    <source>
        <dbReference type="ARBA" id="ARBA00022679"/>
    </source>
</evidence>
<feature type="transmembrane region" description="Helical" evidence="13">
    <location>
        <begin position="550"/>
        <end position="571"/>
    </location>
</feature>
<evidence type="ECO:0000256" key="13">
    <source>
        <dbReference type="SAM" id="Phobius"/>
    </source>
</evidence>
<dbReference type="PANTHER" id="PTHR10408">
    <property type="entry name" value="STEROL O-ACYLTRANSFERASE"/>
    <property type="match status" value="1"/>
</dbReference>
<comment type="similarity">
    <text evidence="3 10">Belongs to the membrane-bound acyltransferase family. Sterol o-acyltransferase subfamily.</text>
</comment>
<evidence type="ECO:0000256" key="9">
    <source>
        <dbReference type="ARBA" id="ARBA00023315"/>
    </source>
</evidence>
<feature type="transmembrane region" description="Helical" evidence="13">
    <location>
        <begin position="94"/>
        <end position="114"/>
    </location>
</feature>
<evidence type="ECO:0000256" key="6">
    <source>
        <dbReference type="ARBA" id="ARBA00022824"/>
    </source>
</evidence>
<comment type="pathway">
    <text evidence="2">Lipid metabolism.</text>
</comment>
<dbReference type="PIRSF" id="PIRSF000439">
    <property type="entry name" value="Oat_ACAT_DAG_ARE"/>
    <property type="match status" value="1"/>
</dbReference>
<keyword evidence="9 10" id="KW-0012">Acyltransferase</keyword>
<name>A0AAV2TT74_CALDB</name>
<keyword evidence="5 13" id="KW-0812">Transmembrane</keyword>
<keyword evidence="7 13" id="KW-1133">Transmembrane helix</keyword>
<keyword evidence="4 10" id="KW-0808">Transferase</keyword>
<keyword evidence="6 10" id="KW-0256">Endoplasmic reticulum</keyword>
<evidence type="ECO:0000256" key="1">
    <source>
        <dbReference type="ARBA" id="ARBA00004477"/>
    </source>
</evidence>
<dbReference type="InterPro" id="IPR014371">
    <property type="entry name" value="Oat_ACAT_DAG_ARE"/>
</dbReference>
<evidence type="ECO:0000256" key="5">
    <source>
        <dbReference type="ARBA" id="ARBA00022692"/>
    </source>
</evidence>
<evidence type="ECO:0000256" key="8">
    <source>
        <dbReference type="ARBA" id="ARBA00023136"/>
    </source>
</evidence>
<dbReference type="Proteomes" id="UP001497525">
    <property type="component" value="Unassembled WGS sequence"/>
</dbReference>
<feature type="transmembrane region" description="Helical" evidence="13">
    <location>
        <begin position="428"/>
        <end position="446"/>
    </location>
</feature>
<feature type="transmembrane region" description="Helical" evidence="13">
    <location>
        <begin position="126"/>
        <end position="149"/>
    </location>
</feature>
<evidence type="ECO:0000313" key="15">
    <source>
        <dbReference type="Proteomes" id="UP001497525"/>
    </source>
</evidence>
<dbReference type="PANTHER" id="PTHR10408:SF7">
    <property type="entry name" value="DIACYLGLYCEROL O-ACYLTRANSFERASE 1"/>
    <property type="match status" value="1"/>
</dbReference>
<feature type="transmembrane region" description="Helical" evidence="13">
    <location>
        <begin position="524"/>
        <end position="544"/>
    </location>
</feature>
<protein>
    <recommendedName>
        <fullName evidence="10">O-acyltransferase</fullName>
    </recommendedName>
</protein>
<dbReference type="GO" id="GO:0004144">
    <property type="term" value="F:diacylglycerol O-acyltransferase activity"/>
    <property type="evidence" value="ECO:0007669"/>
    <property type="project" value="TreeGrafter"/>
</dbReference>
<evidence type="ECO:0000256" key="2">
    <source>
        <dbReference type="ARBA" id="ARBA00005189"/>
    </source>
</evidence>
<dbReference type="AlphaFoldDB" id="A0AAV2TT74"/>
<reference evidence="14" key="1">
    <citation type="submission" date="2024-06" db="EMBL/GenBank/DDBJ databases">
        <authorList>
            <person name="Liu X."/>
            <person name="Lenzi L."/>
            <person name="Haldenby T S."/>
            <person name="Uol C."/>
        </authorList>
    </citation>
    <scope>NUCLEOTIDE SEQUENCE</scope>
</reference>
<gene>
    <name evidence="14" type="ORF">CDAUBV1_LOCUS14754</name>
</gene>
<dbReference type="Pfam" id="PF03062">
    <property type="entry name" value="MBOAT"/>
    <property type="match status" value="1"/>
</dbReference>
<comment type="subcellular location">
    <subcellularLocation>
        <location evidence="1 10">Endoplasmic reticulum membrane</location>
        <topology evidence="1 10">Multi-pass membrane protein</topology>
    </subcellularLocation>
</comment>
<proteinExistence type="inferred from homology"/>
<feature type="region of interest" description="Disordered" evidence="12">
    <location>
        <begin position="227"/>
        <end position="264"/>
    </location>
</feature>
<evidence type="ECO:0000256" key="10">
    <source>
        <dbReference type="PIRNR" id="PIRNR000439"/>
    </source>
</evidence>
<evidence type="ECO:0000256" key="7">
    <source>
        <dbReference type="ARBA" id="ARBA00022989"/>
    </source>
</evidence>
<dbReference type="InterPro" id="IPR004299">
    <property type="entry name" value="MBOAT_fam"/>
</dbReference>
<accession>A0AAV2TT74</accession>
<evidence type="ECO:0000313" key="14">
    <source>
        <dbReference type="EMBL" id="CAL5139637.1"/>
    </source>
</evidence>
<dbReference type="GO" id="GO:0005789">
    <property type="term" value="C:endoplasmic reticulum membrane"/>
    <property type="evidence" value="ECO:0007669"/>
    <property type="project" value="UniProtKB-SubCell"/>
</dbReference>
<dbReference type="EMBL" id="CAXLJL010000623">
    <property type="protein sequence ID" value="CAL5139637.1"/>
    <property type="molecule type" value="Genomic_DNA"/>
</dbReference>
<keyword evidence="8 10" id="KW-0472">Membrane</keyword>
<feature type="transmembrane region" description="Helical" evidence="13">
    <location>
        <begin position="155"/>
        <end position="176"/>
    </location>
</feature>
<organism evidence="14 15">
    <name type="scientific">Calicophoron daubneyi</name>
    <name type="common">Rumen fluke</name>
    <name type="synonym">Paramphistomum daubneyi</name>
    <dbReference type="NCBI Taxonomy" id="300641"/>
    <lineage>
        <taxon>Eukaryota</taxon>
        <taxon>Metazoa</taxon>
        <taxon>Spiralia</taxon>
        <taxon>Lophotrochozoa</taxon>
        <taxon>Platyhelminthes</taxon>
        <taxon>Trematoda</taxon>
        <taxon>Digenea</taxon>
        <taxon>Plagiorchiida</taxon>
        <taxon>Pronocephalata</taxon>
        <taxon>Paramphistomoidea</taxon>
        <taxon>Paramphistomidae</taxon>
        <taxon>Calicophoron</taxon>
    </lineage>
</organism>
<comment type="caution">
    <text evidence="14">The sequence shown here is derived from an EMBL/GenBank/DDBJ whole genome shotgun (WGS) entry which is preliminary data.</text>
</comment>
<feature type="transmembrane region" description="Helical" evidence="13">
    <location>
        <begin position="51"/>
        <end position="68"/>
    </location>
</feature>
<evidence type="ECO:0000256" key="12">
    <source>
        <dbReference type="SAM" id="MobiDB-lite"/>
    </source>
</evidence>
<evidence type="ECO:0000256" key="11">
    <source>
        <dbReference type="PIRSR" id="PIRSR000439-1"/>
    </source>
</evidence>
<feature type="active site" evidence="11">
    <location>
        <position position="511"/>
    </location>
</feature>
<dbReference type="GO" id="GO:0019432">
    <property type="term" value="P:triglyceride biosynthetic process"/>
    <property type="evidence" value="ECO:0007669"/>
    <property type="project" value="TreeGrafter"/>
</dbReference>
<evidence type="ECO:0000256" key="3">
    <source>
        <dbReference type="ARBA" id="ARBA00009010"/>
    </source>
</evidence>